<dbReference type="Pfam" id="PF03255">
    <property type="entry name" value="ACCA"/>
    <property type="match status" value="1"/>
</dbReference>
<dbReference type="OMA" id="TEHEYPW"/>
<dbReference type="EMBL" id="HG996468">
    <property type="protein sequence ID" value="CAG1850147.1"/>
    <property type="molecule type" value="Genomic_DNA"/>
</dbReference>
<dbReference type="AlphaFoldDB" id="A0A804IC38"/>
<keyword evidence="8" id="KW-0443">Lipid metabolism</keyword>
<keyword evidence="4" id="KW-0808">Transferase</keyword>
<evidence type="ECO:0000256" key="1">
    <source>
        <dbReference type="ARBA" id="ARBA00004956"/>
    </source>
</evidence>
<dbReference type="PRINTS" id="PR01069">
    <property type="entry name" value="ACCCTRFRASEA"/>
</dbReference>
<evidence type="ECO:0000256" key="9">
    <source>
        <dbReference type="ARBA" id="ARBA00023160"/>
    </source>
</evidence>
<dbReference type="GO" id="GO:0009317">
    <property type="term" value="C:acetyl-CoA carboxylase complex"/>
    <property type="evidence" value="ECO:0000318"/>
    <property type="project" value="GO_Central"/>
</dbReference>
<dbReference type="Gramene" id="Ma03_t14660.1">
    <property type="protein sequence ID" value="Ma03_p14660.1"/>
    <property type="gene ID" value="Ma03_g14660"/>
</dbReference>
<keyword evidence="9" id="KW-0275">Fatty acid biosynthesis</keyword>
<reference evidence="12" key="1">
    <citation type="submission" date="2021-03" db="EMBL/GenBank/DDBJ databases">
        <authorList>
            <consortium name="Genoscope - CEA"/>
            <person name="William W."/>
        </authorList>
    </citation>
    <scope>NUCLEOTIDE SEQUENCE</scope>
    <source>
        <strain evidence="12">Doubled-haploid Pahang</strain>
    </source>
</reference>
<name>A0A804IC38_MUSAM</name>
<evidence type="ECO:0000256" key="10">
    <source>
        <dbReference type="ARBA" id="ARBA00049152"/>
    </source>
</evidence>
<dbReference type="InterPro" id="IPR011763">
    <property type="entry name" value="COA_CT_C"/>
</dbReference>
<dbReference type="PROSITE" id="PS50989">
    <property type="entry name" value="COA_CT_CTER"/>
    <property type="match status" value="1"/>
</dbReference>
<dbReference type="SUPFAM" id="SSF52096">
    <property type="entry name" value="ClpP/crotonase"/>
    <property type="match status" value="1"/>
</dbReference>
<evidence type="ECO:0000256" key="2">
    <source>
        <dbReference type="ARBA" id="ARBA00011883"/>
    </source>
</evidence>
<dbReference type="GO" id="GO:0005524">
    <property type="term" value="F:ATP binding"/>
    <property type="evidence" value="ECO:0007669"/>
    <property type="project" value="UniProtKB-KW"/>
</dbReference>
<dbReference type="GO" id="GO:0003989">
    <property type="term" value="F:acetyl-CoA carboxylase activity"/>
    <property type="evidence" value="ECO:0007669"/>
    <property type="project" value="InterPro"/>
</dbReference>
<protein>
    <recommendedName>
        <fullName evidence="2">acetyl-CoA carboxytransferase</fullName>
        <ecNumber evidence="2">2.1.3.15</ecNumber>
    </recommendedName>
</protein>
<evidence type="ECO:0000256" key="7">
    <source>
        <dbReference type="ARBA" id="ARBA00022840"/>
    </source>
</evidence>
<evidence type="ECO:0000313" key="13">
    <source>
        <dbReference type="EnsemblPlants" id="Ma03_p14660.1"/>
    </source>
</evidence>
<accession>A0A804IC38</accession>
<dbReference type="PANTHER" id="PTHR42853:SF3">
    <property type="entry name" value="ACETYL-COENZYME A CARBOXYLASE CARBOXYL TRANSFERASE SUBUNIT ALPHA, CHLOROPLASTIC"/>
    <property type="match status" value="1"/>
</dbReference>
<dbReference type="PANTHER" id="PTHR42853">
    <property type="entry name" value="ACETYL-COENZYME A CARBOXYLASE CARBOXYL TRANSFERASE SUBUNIT ALPHA"/>
    <property type="match status" value="1"/>
</dbReference>
<sequence length="350" mass="39544">MCYHIVPNYYSFVARQVHKVADEIIMDFTDQINLLESKYQKVVKDLYTQLTPIQLLHIACHPNRPTFLDHVLNITDKWVELHGGCAAYDDPAIVLGIESIDGKSYMLIGHQKGRNTKEHIQRNFGMLTPHGYWKTLNMMKYADHHRFPIITFIDTPGAFSDLRSEELGQGKAIAFNLRAMFGVKIPIVTVVIGEGGFGGALAIGCANKLYMLENSVFYVASPEACAAILWKTSQEAPKAAEKLKNTATKLCNLKIADGIIPELLGGARINPSHGGIYSLQFFACVIWSWGMDKDSLLNMRHMKFWVLRGFVEGEHVEPEIKRNMKKKEADVSQVTTDICWGWRRKKTIIT</sequence>
<dbReference type="Proteomes" id="UP000012960">
    <property type="component" value="Unplaced"/>
</dbReference>
<evidence type="ECO:0000256" key="4">
    <source>
        <dbReference type="ARBA" id="ARBA00022679"/>
    </source>
</evidence>
<dbReference type="UniPathway" id="UPA00655">
    <property type="reaction ID" value="UER00711"/>
</dbReference>
<dbReference type="Gene3D" id="3.90.226.10">
    <property type="entry name" value="2-enoyl-CoA Hydratase, Chain A, domain 1"/>
    <property type="match status" value="1"/>
</dbReference>
<evidence type="ECO:0000313" key="12">
    <source>
        <dbReference type="EMBL" id="CAG1850147.1"/>
    </source>
</evidence>
<feature type="domain" description="CoA carboxyltransferase C-terminal" evidence="11">
    <location>
        <begin position="34"/>
        <end position="312"/>
    </location>
</feature>
<dbReference type="GO" id="GO:0016743">
    <property type="term" value="F:carboxyl- or carbamoyltransferase activity"/>
    <property type="evidence" value="ECO:0007669"/>
    <property type="project" value="InterPro"/>
</dbReference>
<evidence type="ECO:0000256" key="3">
    <source>
        <dbReference type="ARBA" id="ARBA00022516"/>
    </source>
</evidence>
<keyword evidence="14" id="KW-1185">Reference proteome</keyword>
<evidence type="ECO:0000313" key="14">
    <source>
        <dbReference type="Proteomes" id="UP000012960"/>
    </source>
</evidence>
<reference evidence="13" key="2">
    <citation type="submission" date="2021-05" db="UniProtKB">
        <authorList>
            <consortium name="EnsemblPlants"/>
        </authorList>
    </citation>
    <scope>IDENTIFICATION</scope>
    <source>
        <strain evidence="13">subsp. malaccensis</strain>
    </source>
</reference>
<organism evidence="13 14">
    <name type="scientific">Musa acuminata subsp. malaccensis</name>
    <name type="common">Wild banana</name>
    <name type="synonym">Musa malaccensis</name>
    <dbReference type="NCBI Taxonomy" id="214687"/>
    <lineage>
        <taxon>Eukaryota</taxon>
        <taxon>Viridiplantae</taxon>
        <taxon>Streptophyta</taxon>
        <taxon>Embryophyta</taxon>
        <taxon>Tracheophyta</taxon>
        <taxon>Spermatophyta</taxon>
        <taxon>Magnoliopsida</taxon>
        <taxon>Liliopsida</taxon>
        <taxon>Zingiberales</taxon>
        <taxon>Musaceae</taxon>
        <taxon>Musa</taxon>
    </lineage>
</organism>
<gene>
    <name evidence="12" type="ORF">GSMUA_217330.1</name>
</gene>
<proteinExistence type="predicted"/>
<keyword evidence="3" id="KW-0444">Lipid biosynthesis</keyword>
<dbReference type="EC" id="2.1.3.15" evidence="2"/>
<keyword evidence="5" id="KW-0547">Nucleotide-binding</keyword>
<dbReference type="EnsemblPlants" id="Ma03_t14660.1">
    <property type="protein sequence ID" value="Ma03_p14660.1"/>
    <property type="gene ID" value="Ma03_g14660"/>
</dbReference>
<evidence type="ECO:0000259" key="11">
    <source>
        <dbReference type="PROSITE" id="PS50989"/>
    </source>
</evidence>
<dbReference type="InParanoid" id="A0A804IC38"/>
<evidence type="ECO:0000256" key="6">
    <source>
        <dbReference type="ARBA" id="ARBA00022832"/>
    </source>
</evidence>
<keyword evidence="7" id="KW-0067">ATP-binding</keyword>
<dbReference type="InterPro" id="IPR029045">
    <property type="entry name" value="ClpP/crotonase-like_dom_sf"/>
</dbReference>
<dbReference type="GO" id="GO:2001295">
    <property type="term" value="P:malonyl-CoA biosynthetic process"/>
    <property type="evidence" value="ECO:0000318"/>
    <property type="project" value="GO_Central"/>
</dbReference>
<dbReference type="InterPro" id="IPR001095">
    <property type="entry name" value="Acetyl_CoA_COase_a_su"/>
</dbReference>
<comment type="pathway">
    <text evidence="1">Lipid metabolism; malonyl-CoA biosynthesis; malonyl-CoA from acetyl-CoA: step 1/1.</text>
</comment>
<dbReference type="GO" id="GO:0006633">
    <property type="term" value="P:fatty acid biosynthetic process"/>
    <property type="evidence" value="ECO:0000318"/>
    <property type="project" value="GO_Central"/>
</dbReference>
<comment type="catalytic activity">
    <reaction evidence="10">
        <text>N(6)-carboxybiotinyl-L-lysyl-[protein] + acetyl-CoA = N(6)-biotinyl-L-lysyl-[protein] + malonyl-CoA</text>
        <dbReference type="Rhea" id="RHEA:54728"/>
        <dbReference type="Rhea" id="RHEA-COMP:10505"/>
        <dbReference type="Rhea" id="RHEA-COMP:10506"/>
        <dbReference type="ChEBI" id="CHEBI:57288"/>
        <dbReference type="ChEBI" id="CHEBI:57384"/>
        <dbReference type="ChEBI" id="CHEBI:83144"/>
        <dbReference type="ChEBI" id="CHEBI:83145"/>
        <dbReference type="EC" id="2.1.3.15"/>
    </reaction>
</comment>
<evidence type="ECO:0000256" key="5">
    <source>
        <dbReference type="ARBA" id="ARBA00022741"/>
    </source>
</evidence>
<keyword evidence="6" id="KW-0276">Fatty acid metabolism</keyword>
<evidence type="ECO:0000256" key="8">
    <source>
        <dbReference type="ARBA" id="ARBA00023098"/>
    </source>
</evidence>